<evidence type="ECO:0000256" key="5">
    <source>
        <dbReference type="ARBA" id="ARBA00022989"/>
    </source>
</evidence>
<keyword evidence="7" id="KW-0472">Membrane</keyword>
<reference evidence="8" key="1">
    <citation type="submission" date="2016-07" db="EMBL/GenBank/DDBJ databases">
        <title>De novo transcriptome assembly of four accessions of the metal hyperaccumulator plant Noccaea caerulescens.</title>
        <authorList>
            <person name="Blande D."/>
            <person name="Halimaa P."/>
            <person name="Tervahauta A.I."/>
            <person name="Aarts M.G."/>
            <person name="Karenlampi S.O."/>
        </authorList>
    </citation>
    <scope>NUCLEOTIDE SEQUENCE</scope>
</reference>
<evidence type="ECO:0000256" key="6">
    <source>
        <dbReference type="ARBA" id="ARBA00023128"/>
    </source>
</evidence>
<evidence type="ECO:0000256" key="7">
    <source>
        <dbReference type="ARBA" id="ARBA00023136"/>
    </source>
</evidence>
<dbReference type="AlphaFoldDB" id="A0A1J3G9Z4"/>
<sequence>METEKKSGECSLQRIVDDVGRAFGTGAIGGTVYHFIKGTYNSPNGARFVGGAQAVRMNAPRLGGTFAVFGGLYSTFDHTMVYMRNKEDPWNSFVAGAASAGFLTIRQGIAAASKSALVVGLFLALIN</sequence>
<name>A0A1J3G9Z4_NOCCA</name>
<dbReference type="PANTHER" id="PTHR10485:SF15">
    <property type="entry name" value="MITOCHONDRIAL IMPORT INNER MEMBRANE TRANSLOCASE SUBUNIT TIM17-3"/>
    <property type="match status" value="1"/>
</dbReference>
<evidence type="ECO:0000256" key="2">
    <source>
        <dbReference type="ARBA" id="ARBA00008444"/>
    </source>
</evidence>
<keyword evidence="6" id="KW-0496">Mitochondrion</keyword>
<dbReference type="GO" id="GO:0005744">
    <property type="term" value="C:TIM23 mitochondrial import inner membrane translocase complex"/>
    <property type="evidence" value="ECO:0007669"/>
    <property type="project" value="TreeGrafter"/>
</dbReference>
<organism evidence="8">
    <name type="scientific">Noccaea caerulescens</name>
    <name type="common">Alpine penny-cress</name>
    <name type="synonym">Thlaspi caerulescens</name>
    <dbReference type="NCBI Taxonomy" id="107243"/>
    <lineage>
        <taxon>Eukaryota</taxon>
        <taxon>Viridiplantae</taxon>
        <taxon>Streptophyta</taxon>
        <taxon>Embryophyta</taxon>
        <taxon>Tracheophyta</taxon>
        <taxon>Spermatophyta</taxon>
        <taxon>Magnoliopsida</taxon>
        <taxon>eudicotyledons</taxon>
        <taxon>Gunneridae</taxon>
        <taxon>Pentapetalae</taxon>
        <taxon>rosids</taxon>
        <taxon>malvids</taxon>
        <taxon>Brassicales</taxon>
        <taxon>Brassicaceae</taxon>
        <taxon>Coluteocarpeae</taxon>
        <taxon>Noccaea</taxon>
    </lineage>
</organism>
<comment type="subcellular location">
    <subcellularLocation>
        <location evidence="1">Mitochondrion inner membrane</location>
        <topology evidence="1">Multi-pass membrane protein</topology>
    </subcellularLocation>
</comment>
<dbReference type="GO" id="GO:0030150">
    <property type="term" value="P:protein import into mitochondrial matrix"/>
    <property type="evidence" value="ECO:0007669"/>
    <property type="project" value="TreeGrafter"/>
</dbReference>
<evidence type="ECO:0000256" key="1">
    <source>
        <dbReference type="ARBA" id="ARBA00004448"/>
    </source>
</evidence>
<keyword evidence="3" id="KW-0812">Transmembrane</keyword>
<comment type="similarity">
    <text evidence="2">Belongs to the Tim17/Tim22/Tim23 family.</text>
</comment>
<evidence type="ECO:0000313" key="8">
    <source>
        <dbReference type="EMBL" id="JAU51568.1"/>
    </source>
</evidence>
<accession>A0A1J3G9Z4</accession>
<gene>
    <name evidence="8" type="ORF">LC_TR20119_c0_g1_i1_g.67205</name>
</gene>
<protein>
    <submittedName>
        <fullName evidence="8">Mitochondrial import inner membrane translocase subunit TIM17-3</fullName>
    </submittedName>
</protein>
<evidence type="ECO:0000256" key="3">
    <source>
        <dbReference type="ARBA" id="ARBA00022692"/>
    </source>
</evidence>
<proteinExistence type="inferred from homology"/>
<dbReference type="Pfam" id="PF02466">
    <property type="entry name" value="Tim17"/>
    <property type="match status" value="1"/>
</dbReference>
<dbReference type="EMBL" id="GEVK01001264">
    <property type="protein sequence ID" value="JAU51568.1"/>
    <property type="molecule type" value="Transcribed_RNA"/>
</dbReference>
<keyword evidence="4" id="KW-0999">Mitochondrion inner membrane</keyword>
<dbReference type="GO" id="GO:0008320">
    <property type="term" value="F:protein transmembrane transporter activity"/>
    <property type="evidence" value="ECO:0007669"/>
    <property type="project" value="TreeGrafter"/>
</dbReference>
<evidence type="ECO:0000256" key="4">
    <source>
        <dbReference type="ARBA" id="ARBA00022792"/>
    </source>
</evidence>
<dbReference type="PANTHER" id="PTHR10485">
    <property type="entry name" value="MITOCHONDRIAL IMPORT INNER MEMBRANE TRANSLOCASE SUBUNIT TIM-17"/>
    <property type="match status" value="1"/>
</dbReference>
<keyword evidence="5" id="KW-1133">Transmembrane helix</keyword>